<evidence type="ECO:0000259" key="19">
    <source>
        <dbReference type="Pfam" id="PF07479"/>
    </source>
</evidence>
<dbReference type="AlphaFoldDB" id="A0A2N1PTJ6"/>
<keyword evidence="8 13" id="KW-1208">Phospholipid metabolism</keyword>
<dbReference type="Proteomes" id="UP000233256">
    <property type="component" value="Unassembled WGS sequence"/>
</dbReference>
<feature type="binding site" evidence="13">
    <location>
        <position position="291"/>
    </location>
    <ligand>
        <name>NADPH</name>
        <dbReference type="ChEBI" id="CHEBI:57783"/>
    </ligand>
</feature>
<evidence type="ECO:0000256" key="3">
    <source>
        <dbReference type="ARBA" id="ARBA00022857"/>
    </source>
</evidence>
<dbReference type="EC" id="1.1.1.94" evidence="10 13"/>
<feature type="binding site" evidence="13">
    <location>
        <position position="289"/>
    </location>
    <ligand>
        <name>NADPH</name>
        <dbReference type="ChEBI" id="CHEBI:57783"/>
    </ligand>
</feature>
<feature type="binding site" evidence="13">
    <location>
        <position position="146"/>
    </location>
    <ligand>
        <name>sn-glycerol 3-phosphate</name>
        <dbReference type="ChEBI" id="CHEBI:57597"/>
    </ligand>
</feature>
<dbReference type="Gene3D" id="3.40.50.720">
    <property type="entry name" value="NAD(P)-binding Rossmann-like Domain"/>
    <property type="match status" value="1"/>
</dbReference>
<dbReference type="InterPro" id="IPR008927">
    <property type="entry name" value="6-PGluconate_DH-like_C_sf"/>
</dbReference>
<comment type="subcellular location">
    <subcellularLocation>
        <location evidence="13">Cytoplasm</location>
    </subcellularLocation>
</comment>
<evidence type="ECO:0000256" key="1">
    <source>
        <dbReference type="ARBA" id="ARBA00011009"/>
    </source>
</evidence>
<keyword evidence="3 13" id="KW-0521">NADP</keyword>
<dbReference type="UniPathway" id="UPA00940"/>
<keyword evidence="4 13" id="KW-0560">Oxidoreductase</keyword>
<dbReference type="GO" id="GO:0008654">
    <property type="term" value="P:phospholipid biosynthetic process"/>
    <property type="evidence" value="ECO:0007669"/>
    <property type="project" value="UniProtKB-KW"/>
</dbReference>
<keyword evidence="13" id="KW-0963">Cytoplasm</keyword>
<feature type="binding site" evidence="16">
    <location>
        <begin position="10"/>
        <end position="15"/>
    </location>
    <ligand>
        <name>NAD(+)</name>
        <dbReference type="ChEBI" id="CHEBI:57540"/>
    </ligand>
</feature>
<dbReference type="HAMAP" id="MF_00394">
    <property type="entry name" value="NAD_Glyc3P_dehydrog"/>
    <property type="match status" value="1"/>
</dbReference>
<feature type="binding site" evidence="15">
    <location>
        <begin position="265"/>
        <end position="266"/>
    </location>
    <ligand>
        <name>substrate</name>
    </ligand>
</feature>
<feature type="domain" description="Glycerol-3-phosphate dehydrogenase NAD-dependent N-terminal" evidence="18">
    <location>
        <begin position="6"/>
        <end position="170"/>
    </location>
</feature>
<evidence type="ECO:0000256" key="9">
    <source>
        <dbReference type="ARBA" id="ARBA00052716"/>
    </source>
</evidence>
<feature type="domain" description="Glycerol-3-phosphate dehydrogenase NAD-dependent C-terminal" evidence="19">
    <location>
        <begin position="190"/>
        <end position="330"/>
    </location>
</feature>
<dbReference type="Pfam" id="PF01210">
    <property type="entry name" value="NAD_Gly3P_dh_N"/>
    <property type="match status" value="1"/>
</dbReference>
<feature type="binding site" evidence="13">
    <location>
        <position position="108"/>
    </location>
    <ligand>
        <name>sn-glycerol 3-phosphate</name>
        <dbReference type="ChEBI" id="CHEBI:57597"/>
    </ligand>
</feature>
<dbReference type="PIRSF" id="PIRSF000114">
    <property type="entry name" value="Glycerol-3-P_dh"/>
    <property type="match status" value="1"/>
</dbReference>
<feature type="binding site" evidence="15">
    <location>
        <position position="108"/>
    </location>
    <ligand>
        <name>substrate</name>
    </ligand>
</feature>
<protein>
    <recommendedName>
        <fullName evidence="11 13">Glycerol-3-phosphate dehydrogenase [NAD(P)+]</fullName>
        <ecNumber evidence="10 13">1.1.1.94</ecNumber>
    </recommendedName>
    <alternativeName>
        <fullName evidence="13">NAD(P)(+)-dependent glycerol-3-phosphate dehydrogenase</fullName>
    </alternativeName>
    <alternativeName>
        <fullName evidence="12 13">NAD(P)H-dependent dihydroxyacetone-phosphate reductase</fullName>
    </alternativeName>
</protein>
<dbReference type="FunFam" id="3.40.50.720:FF:000019">
    <property type="entry name" value="Glycerol-3-phosphate dehydrogenase [NAD(P)+]"/>
    <property type="match status" value="1"/>
</dbReference>
<feature type="binding site" evidence="13">
    <location>
        <position position="150"/>
    </location>
    <ligand>
        <name>NADPH</name>
        <dbReference type="ChEBI" id="CHEBI:57783"/>
    </ligand>
</feature>
<dbReference type="GO" id="GO:0005829">
    <property type="term" value="C:cytosol"/>
    <property type="evidence" value="ECO:0007669"/>
    <property type="project" value="TreeGrafter"/>
</dbReference>
<feature type="binding site" evidence="13">
    <location>
        <position position="14"/>
    </location>
    <ligand>
        <name>NADPH</name>
        <dbReference type="ChEBI" id="CHEBI:57783"/>
    </ligand>
</feature>
<dbReference type="PRINTS" id="PR00077">
    <property type="entry name" value="GPDHDRGNASE"/>
</dbReference>
<evidence type="ECO:0000259" key="18">
    <source>
        <dbReference type="Pfam" id="PF01210"/>
    </source>
</evidence>
<evidence type="ECO:0000256" key="12">
    <source>
        <dbReference type="ARBA" id="ARBA00080511"/>
    </source>
</evidence>
<feature type="binding site" evidence="13">
    <location>
        <position position="264"/>
    </location>
    <ligand>
        <name>sn-glycerol 3-phosphate</name>
        <dbReference type="ChEBI" id="CHEBI:57597"/>
    </ligand>
</feature>
<evidence type="ECO:0000256" key="5">
    <source>
        <dbReference type="ARBA" id="ARBA00023027"/>
    </source>
</evidence>
<organism evidence="20 21">
    <name type="scientific">Candidatus Wallbacteria bacterium HGW-Wallbacteria-1</name>
    <dbReference type="NCBI Taxonomy" id="2013854"/>
    <lineage>
        <taxon>Bacteria</taxon>
        <taxon>Candidatus Walliibacteriota</taxon>
    </lineage>
</organism>
<dbReference type="PROSITE" id="PS00957">
    <property type="entry name" value="NAD_G3PDH"/>
    <property type="match status" value="1"/>
</dbReference>
<dbReference type="Pfam" id="PF07479">
    <property type="entry name" value="NAD_Gly3P_dh_C"/>
    <property type="match status" value="1"/>
</dbReference>
<name>A0A2N1PTJ6_9BACT</name>
<keyword evidence="5 13" id="KW-0520">NAD</keyword>
<comment type="function">
    <text evidence="13">Catalyzes the reduction of the glycolytic intermediate dihydroxyacetone phosphate (DHAP) to sn-glycerol 3-phosphate (G3P), the key precursor for phospholipid synthesis.</text>
</comment>
<keyword evidence="13" id="KW-0547">Nucleotide-binding</keyword>
<dbReference type="GO" id="GO:0051287">
    <property type="term" value="F:NAD binding"/>
    <property type="evidence" value="ECO:0007669"/>
    <property type="project" value="InterPro"/>
</dbReference>
<comment type="similarity">
    <text evidence="1 13 17">Belongs to the NAD-dependent glycerol-3-phosphate dehydrogenase family.</text>
</comment>
<feature type="binding site" evidence="16">
    <location>
        <position position="150"/>
    </location>
    <ligand>
        <name>NAD(+)</name>
        <dbReference type="ChEBI" id="CHEBI:57540"/>
    </ligand>
</feature>
<feature type="binding site" evidence="13">
    <location>
        <position position="266"/>
    </location>
    <ligand>
        <name>sn-glycerol 3-phosphate</name>
        <dbReference type="ChEBI" id="CHEBI:57597"/>
    </ligand>
</feature>
<sequence>MNSSGICVLGAGAWGTTLADLLSRNNGSATLWAREDEVVHAINEKGENTLFLPGIALHKGLKAESDCEAALKSADFVVFAIPSEHLDNFAESIAPLISPKALLISVTKGLDTISCRTMTQLICQRVSERSGTPISEVESRVLALSGPNLALEVARGIPSSTVIAGIDPEAAQRAQSLFMNDYLRVYTNNDISGVQLGGALKNIMAIAAGISDGLGFGANTKASLLTRGLAEMLRLADLFGARRDTFMGLSGLGDLMATAMSDLSRNRQFGVRIAGGEKPSEYLASSRSVVEGAKVVRQVVAMASRNAISVPICQAVESIIYGDLDPAAAVSQLMRRKPKEED</sequence>
<feature type="binding site" evidence="16">
    <location>
        <position position="265"/>
    </location>
    <ligand>
        <name>NAD(+)</name>
        <dbReference type="ChEBI" id="CHEBI:57540"/>
    </ligand>
</feature>
<proteinExistence type="inferred from homology"/>
<evidence type="ECO:0000256" key="4">
    <source>
        <dbReference type="ARBA" id="ARBA00023002"/>
    </source>
</evidence>
<dbReference type="InterPro" id="IPR036291">
    <property type="entry name" value="NAD(P)-bd_dom_sf"/>
</dbReference>
<evidence type="ECO:0000256" key="14">
    <source>
        <dbReference type="PIRSR" id="PIRSR000114-1"/>
    </source>
</evidence>
<evidence type="ECO:0000256" key="8">
    <source>
        <dbReference type="ARBA" id="ARBA00023264"/>
    </source>
</evidence>
<dbReference type="GO" id="GO:0046167">
    <property type="term" value="P:glycerol-3-phosphate biosynthetic process"/>
    <property type="evidence" value="ECO:0007669"/>
    <property type="project" value="UniProtKB-UniRule"/>
</dbReference>
<comment type="catalytic activity">
    <reaction evidence="13">
        <text>sn-glycerol 3-phosphate + NAD(+) = dihydroxyacetone phosphate + NADH + H(+)</text>
        <dbReference type="Rhea" id="RHEA:11092"/>
        <dbReference type="ChEBI" id="CHEBI:15378"/>
        <dbReference type="ChEBI" id="CHEBI:57540"/>
        <dbReference type="ChEBI" id="CHEBI:57597"/>
        <dbReference type="ChEBI" id="CHEBI:57642"/>
        <dbReference type="ChEBI" id="CHEBI:57945"/>
        <dbReference type="EC" id="1.1.1.94"/>
    </reaction>
</comment>
<dbReference type="NCBIfam" id="NF000942">
    <property type="entry name" value="PRK00094.1-4"/>
    <property type="match status" value="1"/>
</dbReference>
<dbReference type="GO" id="GO:0046168">
    <property type="term" value="P:glycerol-3-phosphate catabolic process"/>
    <property type="evidence" value="ECO:0007669"/>
    <property type="project" value="InterPro"/>
</dbReference>
<evidence type="ECO:0000256" key="17">
    <source>
        <dbReference type="RuleBase" id="RU000437"/>
    </source>
</evidence>
<evidence type="ECO:0000256" key="2">
    <source>
        <dbReference type="ARBA" id="ARBA00022516"/>
    </source>
</evidence>
<evidence type="ECO:0000313" key="20">
    <source>
        <dbReference type="EMBL" id="PKK91636.1"/>
    </source>
</evidence>
<keyword evidence="7 13" id="KW-0594">Phospholipid biosynthesis</keyword>
<dbReference type="SUPFAM" id="SSF51735">
    <property type="entry name" value="NAD(P)-binding Rossmann-fold domains"/>
    <property type="match status" value="1"/>
</dbReference>
<feature type="binding site" evidence="13">
    <location>
        <position position="108"/>
    </location>
    <ligand>
        <name>NADPH</name>
        <dbReference type="ChEBI" id="CHEBI:57783"/>
    </ligand>
</feature>
<dbReference type="GO" id="GO:0141153">
    <property type="term" value="F:glycerol-3-phosphate dehydrogenase (NADP+) activity"/>
    <property type="evidence" value="ECO:0007669"/>
    <property type="project" value="RHEA"/>
</dbReference>
<feature type="binding site" evidence="13">
    <location>
        <position position="34"/>
    </location>
    <ligand>
        <name>NADPH</name>
        <dbReference type="ChEBI" id="CHEBI:57783"/>
    </ligand>
</feature>
<dbReference type="SUPFAM" id="SSF48179">
    <property type="entry name" value="6-phosphogluconate dehydrogenase C-terminal domain-like"/>
    <property type="match status" value="1"/>
</dbReference>
<dbReference type="InterPro" id="IPR006168">
    <property type="entry name" value="G3P_DH_NAD-dep"/>
</dbReference>
<reference evidence="20 21" key="1">
    <citation type="journal article" date="2017" name="ISME J.">
        <title>Potential for microbial H2 and metal transformations associated with novel bacteria and archaea in deep terrestrial subsurface sediments.</title>
        <authorList>
            <person name="Hernsdorf A.W."/>
            <person name="Amano Y."/>
            <person name="Miyakawa K."/>
            <person name="Ise K."/>
            <person name="Suzuki Y."/>
            <person name="Anantharaman K."/>
            <person name="Probst A."/>
            <person name="Burstein D."/>
            <person name="Thomas B.C."/>
            <person name="Banfield J.F."/>
        </authorList>
    </citation>
    <scope>NUCLEOTIDE SEQUENCE [LARGE SCALE GENOMIC DNA]</scope>
    <source>
        <strain evidence="20">HGW-Wallbacteria-1</strain>
    </source>
</reference>
<comment type="pathway">
    <text evidence="13">Membrane lipid metabolism; glycerophospholipid metabolism.</text>
</comment>
<feature type="active site" description="Proton acceptor" evidence="13 14">
    <location>
        <position position="201"/>
    </location>
</feature>
<feature type="binding site" evidence="13">
    <location>
        <position position="265"/>
    </location>
    <ligand>
        <name>NADPH</name>
        <dbReference type="ChEBI" id="CHEBI:57783"/>
    </ligand>
</feature>
<dbReference type="PANTHER" id="PTHR11728">
    <property type="entry name" value="GLYCEROL-3-PHOSPHATE DEHYDROGENASE"/>
    <property type="match status" value="1"/>
</dbReference>
<dbReference type="NCBIfam" id="NF000940">
    <property type="entry name" value="PRK00094.1-2"/>
    <property type="match status" value="1"/>
</dbReference>
<evidence type="ECO:0000256" key="10">
    <source>
        <dbReference type="ARBA" id="ARBA00066687"/>
    </source>
</evidence>
<gene>
    <name evidence="13 20" type="primary">gpsA</name>
    <name evidence="20" type="ORF">CVV64_02925</name>
</gene>
<comment type="caution">
    <text evidence="20">The sequence shown here is derived from an EMBL/GenBank/DDBJ whole genome shotgun (WGS) entry which is preliminary data.</text>
</comment>
<comment type="catalytic activity">
    <reaction evidence="9">
        <text>sn-glycerol 3-phosphate + NADP(+) = dihydroxyacetone phosphate + NADPH + H(+)</text>
        <dbReference type="Rhea" id="RHEA:11096"/>
        <dbReference type="ChEBI" id="CHEBI:15378"/>
        <dbReference type="ChEBI" id="CHEBI:57597"/>
        <dbReference type="ChEBI" id="CHEBI:57642"/>
        <dbReference type="ChEBI" id="CHEBI:57783"/>
        <dbReference type="ChEBI" id="CHEBI:58349"/>
        <dbReference type="EC" id="1.1.1.94"/>
    </reaction>
    <physiologicalReaction direction="right-to-left" evidence="9">
        <dbReference type="Rhea" id="RHEA:11098"/>
    </physiologicalReaction>
</comment>
<feature type="binding site" evidence="13">
    <location>
        <position position="201"/>
    </location>
    <ligand>
        <name>sn-glycerol 3-phosphate</name>
        <dbReference type="ChEBI" id="CHEBI:57597"/>
    </ligand>
</feature>
<keyword evidence="2 13" id="KW-0444">Lipid biosynthesis</keyword>
<dbReference type="GO" id="GO:0006650">
    <property type="term" value="P:glycerophospholipid metabolic process"/>
    <property type="evidence" value="ECO:0007669"/>
    <property type="project" value="UniProtKB-UniRule"/>
</dbReference>
<dbReference type="InterPro" id="IPR013328">
    <property type="entry name" value="6PGD_dom2"/>
</dbReference>
<dbReference type="InterPro" id="IPR011128">
    <property type="entry name" value="G3P_DH_NAD-dep_N"/>
</dbReference>
<dbReference type="PANTHER" id="PTHR11728:SF1">
    <property type="entry name" value="GLYCEROL-3-PHOSPHATE DEHYDROGENASE [NAD(+)] 2, CHLOROPLASTIC"/>
    <property type="match status" value="1"/>
</dbReference>
<evidence type="ECO:0000313" key="21">
    <source>
        <dbReference type="Proteomes" id="UP000233256"/>
    </source>
</evidence>
<feature type="binding site" evidence="13">
    <location>
        <position position="265"/>
    </location>
    <ligand>
        <name>sn-glycerol 3-phosphate</name>
        <dbReference type="ChEBI" id="CHEBI:57597"/>
    </ligand>
</feature>
<evidence type="ECO:0000256" key="16">
    <source>
        <dbReference type="PIRSR" id="PIRSR000114-3"/>
    </source>
</evidence>
<dbReference type="Gene3D" id="1.10.1040.10">
    <property type="entry name" value="N-(1-d-carboxylethyl)-l-norvaline Dehydrogenase, domain 2"/>
    <property type="match status" value="1"/>
</dbReference>
<evidence type="ECO:0000256" key="15">
    <source>
        <dbReference type="PIRSR" id="PIRSR000114-2"/>
    </source>
</evidence>
<keyword evidence="6 13" id="KW-0443">Lipid metabolism</keyword>
<accession>A0A2N1PTJ6</accession>
<dbReference type="InterPro" id="IPR006109">
    <property type="entry name" value="G3P_DH_NAD-dep_C"/>
</dbReference>
<dbReference type="GO" id="GO:0141152">
    <property type="term" value="F:glycerol-3-phosphate dehydrogenase (NAD+) activity"/>
    <property type="evidence" value="ECO:0007669"/>
    <property type="project" value="RHEA"/>
</dbReference>
<dbReference type="EMBL" id="PGXC01000002">
    <property type="protein sequence ID" value="PKK91636.1"/>
    <property type="molecule type" value="Genomic_DNA"/>
</dbReference>
<dbReference type="GO" id="GO:0005975">
    <property type="term" value="P:carbohydrate metabolic process"/>
    <property type="evidence" value="ECO:0007669"/>
    <property type="project" value="InterPro"/>
</dbReference>
<evidence type="ECO:0000256" key="13">
    <source>
        <dbReference type="HAMAP-Rule" id="MF_00394"/>
    </source>
</evidence>
<dbReference type="FunFam" id="1.10.1040.10:FF:000001">
    <property type="entry name" value="Glycerol-3-phosphate dehydrogenase [NAD(P)+]"/>
    <property type="match status" value="1"/>
</dbReference>
<evidence type="ECO:0000256" key="11">
    <source>
        <dbReference type="ARBA" id="ARBA00069372"/>
    </source>
</evidence>
<feature type="binding site" evidence="13">
    <location>
        <position position="254"/>
    </location>
    <ligand>
        <name>sn-glycerol 3-phosphate</name>
        <dbReference type="ChEBI" id="CHEBI:57597"/>
    </ligand>
</feature>
<evidence type="ECO:0000256" key="6">
    <source>
        <dbReference type="ARBA" id="ARBA00023098"/>
    </source>
</evidence>
<evidence type="ECO:0000256" key="7">
    <source>
        <dbReference type="ARBA" id="ARBA00023209"/>
    </source>
</evidence>
<comment type="caution">
    <text evidence="13">Lacks conserved residue(s) required for the propagation of feature annotation.</text>
</comment>